<dbReference type="InterPro" id="IPR009072">
    <property type="entry name" value="Histone-fold"/>
</dbReference>
<dbReference type="GO" id="GO:0003677">
    <property type="term" value="F:DNA binding"/>
    <property type="evidence" value="ECO:0007669"/>
    <property type="project" value="UniProtKB-KW"/>
</dbReference>
<keyword evidence="3" id="KW-0238">DNA-binding</keyword>
<comment type="caution">
    <text evidence="5">The sequence shown here is derived from an EMBL/GenBank/DDBJ whole genome shotgun (WGS) entry which is preliminary data.</text>
</comment>
<dbReference type="GO" id="GO:0071821">
    <property type="term" value="C:FANCM-MHF complex"/>
    <property type="evidence" value="ECO:0007669"/>
    <property type="project" value="InterPro"/>
</dbReference>
<dbReference type="GO" id="GO:0003682">
    <property type="term" value="F:chromatin binding"/>
    <property type="evidence" value="ECO:0007669"/>
    <property type="project" value="TreeGrafter"/>
</dbReference>
<dbReference type="GO" id="GO:0046982">
    <property type="term" value="F:protein heterodimerization activity"/>
    <property type="evidence" value="ECO:0007669"/>
    <property type="project" value="InterPro"/>
</dbReference>
<reference evidence="5" key="1">
    <citation type="submission" date="2022-11" db="EMBL/GenBank/DDBJ databases">
        <authorList>
            <person name="Petersen C."/>
        </authorList>
    </citation>
    <scope>NUCLEOTIDE SEQUENCE</scope>
    <source>
        <strain evidence="5">IBT 30069</strain>
    </source>
</reference>
<gene>
    <name evidence="5" type="ORF">N7456_012814</name>
</gene>
<dbReference type="InterPro" id="IPR029003">
    <property type="entry name" value="CENP-S/Mhf1"/>
</dbReference>
<dbReference type="Proteomes" id="UP001149165">
    <property type="component" value="Unassembled WGS sequence"/>
</dbReference>
<dbReference type="Gene3D" id="1.10.20.10">
    <property type="entry name" value="Histone, subunit A"/>
    <property type="match status" value="1"/>
</dbReference>
<dbReference type="SUPFAM" id="SSF47113">
    <property type="entry name" value="Histone-fold"/>
    <property type="match status" value="1"/>
</dbReference>
<dbReference type="Pfam" id="PF15630">
    <property type="entry name" value="CENP-S"/>
    <property type="match status" value="2"/>
</dbReference>
<dbReference type="OrthoDB" id="1872155at2759"/>
<evidence type="ECO:0000313" key="5">
    <source>
        <dbReference type="EMBL" id="KAJ5083387.1"/>
    </source>
</evidence>
<evidence type="ECO:0000256" key="1">
    <source>
        <dbReference type="ARBA" id="ARBA00006612"/>
    </source>
</evidence>
<evidence type="ECO:0000256" key="2">
    <source>
        <dbReference type="ARBA" id="ARBA00022763"/>
    </source>
</evidence>
<dbReference type="AlphaFoldDB" id="A0A9W9JW72"/>
<sequence length="136" mass="15195">MPQTDQGLDKNEVERLKTALCDSIVKIVQEETLKLEATATPQFVNALLEVAWSHLDLGEVSFLLGVDDCNMRLAHPAITDTSIETTIADVEAFSRHAGRSTITPADVLMLCRRNEGLNQTLRSYQEHLESERQENS</sequence>
<evidence type="ECO:0008006" key="7">
    <source>
        <dbReference type="Google" id="ProtNLM"/>
    </source>
</evidence>
<dbReference type="GO" id="GO:0006281">
    <property type="term" value="P:DNA repair"/>
    <property type="evidence" value="ECO:0007669"/>
    <property type="project" value="UniProtKB-KW"/>
</dbReference>
<evidence type="ECO:0000256" key="4">
    <source>
        <dbReference type="ARBA" id="ARBA00023204"/>
    </source>
</evidence>
<dbReference type="GO" id="GO:0000712">
    <property type="term" value="P:resolution of meiotic recombination intermediates"/>
    <property type="evidence" value="ECO:0007669"/>
    <property type="project" value="TreeGrafter"/>
</dbReference>
<keyword evidence="2" id="KW-0227">DNA damage</keyword>
<comment type="similarity">
    <text evidence="1">Belongs to the TAF9 family. CENP-S/MHF1 subfamily.</text>
</comment>
<dbReference type="GO" id="GO:0031297">
    <property type="term" value="P:replication fork processing"/>
    <property type="evidence" value="ECO:0007669"/>
    <property type="project" value="TreeGrafter"/>
</dbReference>
<accession>A0A9W9JW72</accession>
<protein>
    <recommendedName>
        <fullName evidence="7">Centromere protein S</fullName>
    </recommendedName>
</protein>
<keyword evidence="4" id="KW-0234">DNA repair</keyword>
<dbReference type="CDD" id="cd22919">
    <property type="entry name" value="HFD_CENP-S"/>
    <property type="match status" value="1"/>
</dbReference>
<proteinExistence type="inferred from homology"/>
<dbReference type="PANTHER" id="PTHR22980">
    <property type="entry name" value="CORTISTATIN"/>
    <property type="match status" value="1"/>
</dbReference>
<organism evidence="5 6">
    <name type="scientific">Penicillium angulare</name>
    <dbReference type="NCBI Taxonomy" id="116970"/>
    <lineage>
        <taxon>Eukaryota</taxon>
        <taxon>Fungi</taxon>
        <taxon>Dikarya</taxon>
        <taxon>Ascomycota</taxon>
        <taxon>Pezizomycotina</taxon>
        <taxon>Eurotiomycetes</taxon>
        <taxon>Eurotiomycetidae</taxon>
        <taxon>Eurotiales</taxon>
        <taxon>Aspergillaceae</taxon>
        <taxon>Penicillium</taxon>
    </lineage>
</organism>
<evidence type="ECO:0000313" key="6">
    <source>
        <dbReference type="Proteomes" id="UP001149165"/>
    </source>
</evidence>
<reference evidence="5" key="2">
    <citation type="journal article" date="2023" name="IMA Fungus">
        <title>Comparative genomic study of the Penicillium genus elucidates a diverse pangenome and 15 lateral gene transfer events.</title>
        <authorList>
            <person name="Petersen C."/>
            <person name="Sorensen T."/>
            <person name="Nielsen M.R."/>
            <person name="Sondergaard T.E."/>
            <person name="Sorensen J.L."/>
            <person name="Fitzpatrick D.A."/>
            <person name="Frisvad J.C."/>
            <person name="Nielsen K.L."/>
        </authorList>
    </citation>
    <scope>NUCLEOTIDE SEQUENCE</scope>
    <source>
        <strain evidence="5">IBT 30069</strain>
    </source>
</reference>
<dbReference type="PANTHER" id="PTHR22980:SF0">
    <property type="entry name" value="CENTROMERE PROTEIN S"/>
    <property type="match status" value="1"/>
</dbReference>
<evidence type="ECO:0000256" key="3">
    <source>
        <dbReference type="ARBA" id="ARBA00023125"/>
    </source>
</evidence>
<dbReference type="EMBL" id="JAPQKH010000008">
    <property type="protein sequence ID" value="KAJ5083387.1"/>
    <property type="molecule type" value="Genomic_DNA"/>
</dbReference>
<name>A0A9W9JW72_9EURO</name>
<keyword evidence="6" id="KW-1185">Reference proteome</keyword>